<organism evidence="6">
    <name type="scientific">Psilocybe cubensis</name>
    <name type="common">Psychedelic mushroom</name>
    <name type="synonym">Stropharia cubensis</name>
    <dbReference type="NCBI Taxonomy" id="181762"/>
    <lineage>
        <taxon>Eukaryota</taxon>
        <taxon>Fungi</taxon>
        <taxon>Dikarya</taxon>
        <taxon>Basidiomycota</taxon>
        <taxon>Agaricomycotina</taxon>
        <taxon>Agaricomycetes</taxon>
        <taxon>Agaricomycetidae</taxon>
        <taxon>Agaricales</taxon>
        <taxon>Agaricineae</taxon>
        <taxon>Strophariaceae</taxon>
        <taxon>Psilocybe</taxon>
    </lineage>
</organism>
<dbReference type="OrthoDB" id="2905687at2759"/>
<dbReference type="AlphaFoldDB" id="A0A8H7XUU3"/>
<evidence type="ECO:0000256" key="4">
    <source>
        <dbReference type="ARBA" id="ARBA00024855"/>
    </source>
</evidence>
<accession>A0A8H7XUU3</accession>
<keyword evidence="3" id="KW-0789">Thiol protease inhibitor</keyword>
<dbReference type="GO" id="GO:0004869">
    <property type="term" value="F:cysteine-type endopeptidase inhibitor activity"/>
    <property type="evidence" value="ECO:0007669"/>
    <property type="project" value="UniProtKB-KW"/>
</dbReference>
<evidence type="ECO:0000313" key="6">
    <source>
        <dbReference type="EMBL" id="KAG5166078.1"/>
    </source>
</evidence>
<dbReference type="EMBL" id="JAFIQS010000008">
    <property type="protein sequence ID" value="KAG5166078.1"/>
    <property type="molecule type" value="Genomic_DNA"/>
</dbReference>
<comment type="similarity">
    <text evidence="5">Belongs to the protease inhibitor I48 family.</text>
</comment>
<dbReference type="Pfam" id="PF10467">
    <property type="entry name" value="Inhibitor_I48"/>
    <property type="match status" value="1"/>
</dbReference>
<evidence type="ECO:0000256" key="2">
    <source>
        <dbReference type="ARBA" id="ARBA00022690"/>
    </source>
</evidence>
<proteinExistence type="inferred from homology"/>
<comment type="subunit">
    <text evidence="1">Homodimer.</text>
</comment>
<comment type="function">
    <text evidence="4">Binds and inhibits cysteine proteinases. Inhibits most strongly papain and cathepsin L, more weakly bromelain and cathepsin B while it is completely ineffective against cathepsin H.</text>
</comment>
<protein>
    <submittedName>
        <fullName evidence="6">Uncharacterized protein</fullName>
    </submittedName>
</protein>
<evidence type="ECO:0000256" key="1">
    <source>
        <dbReference type="ARBA" id="ARBA00011738"/>
    </source>
</evidence>
<evidence type="ECO:0000256" key="3">
    <source>
        <dbReference type="ARBA" id="ARBA00022704"/>
    </source>
</evidence>
<keyword evidence="2" id="KW-0646">Protease inhibitor</keyword>
<sequence>MSLSNGNYLIRSIPANVSWPFVGGNYATRNEINSPIIAQPKISTDDSPQVWRVETVSSNSNTYKITQPINPNIHIGPVIGGFGIDASTNNVILSTTILDWVLTLVNATENSYIIQSQDHEIGSINAVTVENSNLVVQQIGIGDNKGPLPQWQFISQDNLD</sequence>
<evidence type="ECO:0000256" key="5">
    <source>
        <dbReference type="ARBA" id="ARBA00025775"/>
    </source>
</evidence>
<gene>
    <name evidence="6" type="ORF">JR316_008149</name>
</gene>
<dbReference type="Gene3D" id="2.80.10.50">
    <property type="match status" value="1"/>
</dbReference>
<reference evidence="6" key="1">
    <citation type="submission" date="2021-02" db="EMBL/GenBank/DDBJ databases">
        <title>Psilocybe cubensis genome.</title>
        <authorList>
            <person name="Mckernan K.J."/>
            <person name="Crawford S."/>
            <person name="Trippe A."/>
            <person name="Kane L.T."/>
            <person name="Mclaughlin S."/>
        </authorList>
    </citation>
    <scope>NUCLEOTIDE SEQUENCE [LARGE SCALE GENOMIC DNA]</scope>
    <source>
        <strain evidence="6">MGC-MH-2018</strain>
    </source>
</reference>
<comment type="caution">
    <text evidence="6">The sequence shown here is derived from an EMBL/GenBank/DDBJ whole genome shotgun (WGS) entry which is preliminary data.</text>
</comment>
<dbReference type="InterPro" id="IPR019508">
    <property type="entry name" value="Prot_inh_I48_clitocypin"/>
</dbReference>
<name>A0A8H7XUU3_PSICU</name>